<keyword evidence="3 5" id="KW-0238">DNA-binding</keyword>
<dbReference type="Pfam" id="PF00589">
    <property type="entry name" value="Phage_integrase"/>
    <property type="match status" value="1"/>
</dbReference>
<dbReference type="InterPro" id="IPR011010">
    <property type="entry name" value="DNA_brk_join_enz"/>
</dbReference>
<reference evidence="9" key="2">
    <citation type="submission" date="2020-09" db="EMBL/GenBank/DDBJ databases">
        <authorList>
            <person name="Sun Q."/>
            <person name="Ohkuma M."/>
        </authorList>
    </citation>
    <scope>NUCLEOTIDE SEQUENCE</scope>
    <source>
        <strain evidence="9">JCM 3131</strain>
    </source>
</reference>
<evidence type="ECO:0000259" key="8">
    <source>
        <dbReference type="PROSITE" id="PS51900"/>
    </source>
</evidence>
<gene>
    <name evidence="9" type="ORF">GCM10010145_49980</name>
</gene>
<dbReference type="AlphaFoldDB" id="A0A918BLF8"/>
<protein>
    <submittedName>
        <fullName evidence="9">Site-specific integrase</fullName>
    </submittedName>
</protein>
<evidence type="ECO:0000256" key="6">
    <source>
        <dbReference type="SAM" id="MobiDB-lite"/>
    </source>
</evidence>
<dbReference type="InterPro" id="IPR050090">
    <property type="entry name" value="Tyrosine_recombinase_XerCD"/>
</dbReference>
<proteinExistence type="inferred from homology"/>
<dbReference type="InterPro" id="IPR004107">
    <property type="entry name" value="Integrase_SAM-like_N"/>
</dbReference>
<dbReference type="SUPFAM" id="SSF56349">
    <property type="entry name" value="DNA breaking-rejoining enzymes"/>
    <property type="match status" value="1"/>
</dbReference>
<evidence type="ECO:0000256" key="2">
    <source>
        <dbReference type="ARBA" id="ARBA00022908"/>
    </source>
</evidence>
<dbReference type="Gene3D" id="1.10.443.10">
    <property type="entry name" value="Intergrase catalytic core"/>
    <property type="match status" value="1"/>
</dbReference>
<evidence type="ECO:0000256" key="1">
    <source>
        <dbReference type="ARBA" id="ARBA00008857"/>
    </source>
</evidence>
<dbReference type="PROSITE" id="PS51898">
    <property type="entry name" value="TYR_RECOMBINASE"/>
    <property type="match status" value="1"/>
</dbReference>
<feature type="region of interest" description="Disordered" evidence="6">
    <location>
        <begin position="346"/>
        <end position="393"/>
    </location>
</feature>
<organism evidence="9 10">
    <name type="scientific">Streptomyces ruber</name>
    <dbReference type="NCBI Taxonomy" id="83378"/>
    <lineage>
        <taxon>Bacteria</taxon>
        <taxon>Bacillati</taxon>
        <taxon>Actinomycetota</taxon>
        <taxon>Actinomycetes</taxon>
        <taxon>Kitasatosporales</taxon>
        <taxon>Streptomycetaceae</taxon>
        <taxon>Streptomyces</taxon>
    </lineage>
</organism>
<dbReference type="GO" id="GO:0006310">
    <property type="term" value="P:DNA recombination"/>
    <property type="evidence" value="ECO:0007669"/>
    <property type="project" value="UniProtKB-KW"/>
</dbReference>
<evidence type="ECO:0000256" key="4">
    <source>
        <dbReference type="ARBA" id="ARBA00023172"/>
    </source>
</evidence>
<dbReference type="InterPro" id="IPR044068">
    <property type="entry name" value="CB"/>
</dbReference>
<keyword evidence="10" id="KW-1185">Reference proteome</keyword>
<dbReference type="InterPro" id="IPR002104">
    <property type="entry name" value="Integrase_catalytic"/>
</dbReference>
<name>A0A918BLF8_9ACTN</name>
<evidence type="ECO:0000259" key="7">
    <source>
        <dbReference type="PROSITE" id="PS51898"/>
    </source>
</evidence>
<dbReference type="GO" id="GO:0015074">
    <property type="term" value="P:DNA integration"/>
    <property type="evidence" value="ECO:0007669"/>
    <property type="project" value="UniProtKB-KW"/>
</dbReference>
<dbReference type="InterPro" id="IPR013762">
    <property type="entry name" value="Integrase-like_cat_sf"/>
</dbReference>
<feature type="domain" description="Core-binding (CB)" evidence="8">
    <location>
        <begin position="71"/>
        <end position="153"/>
    </location>
</feature>
<feature type="compositionally biased region" description="Basic and acidic residues" evidence="6">
    <location>
        <begin position="366"/>
        <end position="382"/>
    </location>
</feature>
<comment type="caution">
    <text evidence="9">The sequence shown here is derived from an EMBL/GenBank/DDBJ whole genome shotgun (WGS) entry which is preliminary data.</text>
</comment>
<dbReference type="CDD" id="cd00397">
    <property type="entry name" value="DNA_BRE_C"/>
    <property type="match status" value="1"/>
</dbReference>
<dbReference type="RefSeq" id="WP_189219090.1">
    <property type="nucleotide sequence ID" value="NZ_BMQK01000013.1"/>
</dbReference>
<keyword evidence="2" id="KW-0229">DNA integration</keyword>
<dbReference type="EMBL" id="BMQK01000013">
    <property type="protein sequence ID" value="GGQ74322.1"/>
    <property type="molecule type" value="Genomic_DNA"/>
</dbReference>
<sequence length="393" mass="43083">MAGKRKSSRRAFGRIRKLPSGRFQARYPGPDGVLRPADRTFATSTDADRWLQRKRIEIEEGRWLDPAEGQTTVRDWAARWLAAVSPQLKHKTQATYRSLINSLINPALGDRELSTLRPITIAEWVGGMSTKGLSASRIRQAYRVLSQIMRAAVDNDMIPQTPCRGVRLPRMPQTEPHILTPLEASRIVRSAAKPHDLLIALLAYAGLRVGEAFALRRADIDAAGGIVLVDENLAEANGTLVFDTPKSHQKRLLRVGPSLAKRLGQYLEELPGGDDALLFTTPAGKPLRYNQWRKAYFDPAVSAAGLTDVTPHDLRASHGTWVADRYGVMTAAHRLGHSNASVTTRHYARPVAGRDDQVAKAADSWLDGHDDDHGARSGHGDNDDGSSGALTPV</sequence>
<evidence type="ECO:0000256" key="3">
    <source>
        <dbReference type="ARBA" id="ARBA00023125"/>
    </source>
</evidence>
<evidence type="ECO:0000313" key="9">
    <source>
        <dbReference type="EMBL" id="GGQ74322.1"/>
    </source>
</evidence>
<dbReference type="PROSITE" id="PS51900">
    <property type="entry name" value="CB"/>
    <property type="match status" value="1"/>
</dbReference>
<evidence type="ECO:0000256" key="5">
    <source>
        <dbReference type="PROSITE-ProRule" id="PRU01248"/>
    </source>
</evidence>
<dbReference type="Pfam" id="PF14659">
    <property type="entry name" value="Phage_int_SAM_3"/>
    <property type="match status" value="1"/>
</dbReference>
<reference evidence="9" key="1">
    <citation type="journal article" date="2014" name="Int. J. Syst. Evol. Microbiol.">
        <title>Complete genome sequence of Corynebacterium casei LMG S-19264T (=DSM 44701T), isolated from a smear-ripened cheese.</title>
        <authorList>
            <consortium name="US DOE Joint Genome Institute (JGI-PGF)"/>
            <person name="Walter F."/>
            <person name="Albersmeier A."/>
            <person name="Kalinowski J."/>
            <person name="Ruckert C."/>
        </authorList>
    </citation>
    <scope>NUCLEOTIDE SEQUENCE</scope>
    <source>
        <strain evidence="9">JCM 3131</strain>
    </source>
</reference>
<evidence type="ECO:0000313" key="10">
    <source>
        <dbReference type="Proteomes" id="UP000620156"/>
    </source>
</evidence>
<accession>A0A918BLF8</accession>
<dbReference type="InterPro" id="IPR010998">
    <property type="entry name" value="Integrase_recombinase_N"/>
</dbReference>
<dbReference type="Pfam" id="PF26003">
    <property type="entry name" value="Integrase_N_phage"/>
    <property type="match status" value="1"/>
</dbReference>
<dbReference type="PANTHER" id="PTHR30349">
    <property type="entry name" value="PHAGE INTEGRASE-RELATED"/>
    <property type="match status" value="1"/>
</dbReference>
<dbReference type="PANTHER" id="PTHR30349:SF64">
    <property type="entry name" value="PROPHAGE INTEGRASE INTD-RELATED"/>
    <property type="match status" value="1"/>
</dbReference>
<dbReference type="Proteomes" id="UP000620156">
    <property type="component" value="Unassembled WGS sequence"/>
</dbReference>
<dbReference type="Gene3D" id="1.10.150.130">
    <property type="match status" value="1"/>
</dbReference>
<feature type="domain" description="Tyr recombinase" evidence="7">
    <location>
        <begin position="174"/>
        <end position="363"/>
    </location>
</feature>
<dbReference type="InterPro" id="IPR058717">
    <property type="entry name" value="Phage_L5_Integrase_N"/>
</dbReference>
<dbReference type="GO" id="GO:0003677">
    <property type="term" value="F:DNA binding"/>
    <property type="evidence" value="ECO:0007669"/>
    <property type="project" value="UniProtKB-UniRule"/>
</dbReference>
<comment type="similarity">
    <text evidence="1">Belongs to the 'phage' integrase family.</text>
</comment>
<keyword evidence="4" id="KW-0233">DNA recombination</keyword>